<keyword evidence="2" id="KW-1185">Reference proteome</keyword>
<evidence type="ECO:0008006" key="3">
    <source>
        <dbReference type="Google" id="ProtNLM"/>
    </source>
</evidence>
<protein>
    <recommendedName>
        <fullName evidence="3">DUF4136 domain-containing protein</fullName>
    </recommendedName>
</protein>
<sequence>MAATLGAGLLVASCANPAVEKAASAQRSLVGLSKQQLLSCAGVPERQASADGYEFYTYSNSRIVSYPGGSFGSWYGGPWYPGYRYGWGGWGWPGYIGDEIRTYSCQATFTLKDGTVERIVYGGPGGGNASECYAIVQNCLTPVN</sequence>
<evidence type="ECO:0000313" key="2">
    <source>
        <dbReference type="Proteomes" id="UP000584642"/>
    </source>
</evidence>
<reference evidence="1 2" key="1">
    <citation type="submission" date="2020-05" db="EMBL/GenBank/DDBJ databases">
        <title>Azospirillum oleiclasticum sp. nov, a nitrogen-fixing and heavy crude oil-emulsifying bacterium isolated from the crude oil of Yumen Oilfield.</title>
        <authorList>
            <person name="Wu D."/>
            <person name="Cai M."/>
            <person name="Zhang X."/>
        </authorList>
    </citation>
    <scope>NUCLEOTIDE SEQUENCE [LARGE SCALE GENOMIC DNA]</scope>
    <source>
        <strain evidence="1 2">ROY-1-1-2</strain>
    </source>
</reference>
<proteinExistence type="predicted"/>
<comment type="caution">
    <text evidence="1">The sequence shown here is derived from an EMBL/GenBank/DDBJ whole genome shotgun (WGS) entry which is preliminary data.</text>
</comment>
<name>A0ABX2TBS7_9PROT</name>
<dbReference type="Proteomes" id="UP000584642">
    <property type="component" value="Unassembled WGS sequence"/>
</dbReference>
<accession>A0ABX2TBS7</accession>
<gene>
    <name evidence="1" type="ORF">HND93_18945</name>
</gene>
<organism evidence="1 2">
    <name type="scientific">Azospirillum oleiclasticum</name>
    <dbReference type="NCBI Taxonomy" id="2735135"/>
    <lineage>
        <taxon>Bacteria</taxon>
        <taxon>Pseudomonadati</taxon>
        <taxon>Pseudomonadota</taxon>
        <taxon>Alphaproteobacteria</taxon>
        <taxon>Rhodospirillales</taxon>
        <taxon>Azospirillaceae</taxon>
        <taxon>Azospirillum</taxon>
    </lineage>
</organism>
<dbReference type="EMBL" id="JABFDB010000013">
    <property type="protein sequence ID" value="NYZ21797.1"/>
    <property type="molecule type" value="Genomic_DNA"/>
</dbReference>
<evidence type="ECO:0000313" key="1">
    <source>
        <dbReference type="EMBL" id="NYZ21797.1"/>
    </source>
</evidence>